<protein>
    <submittedName>
        <fullName evidence="7">RNA polymerase sigma-70 factor</fullName>
    </submittedName>
</protein>
<keyword evidence="4" id="KW-0804">Transcription</keyword>
<dbReference type="RefSeq" id="WP_314516567.1">
    <property type="nucleotide sequence ID" value="NZ_JASJOU010000013.1"/>
</dbReference>
<dbReference type="InterPro" id="IPR013324">
    <property type="entry name" value="RNA_pol_sigma_r3/r4-like"/>
</dbReference>
<dbReference type="EMBL" id="JASJOU010000013">
    <property type="protein sequence ID" value="MDJ1504882.1"/>
    <property type="molecule type" value="Genomic_DNA"/>
</dbReference>
<evidence type="ECO:0000313" key="7">
    <source>
        <dbReference type="EMBL" id="MDJ1504882.1"/>
    </source>
</evidence>
<evidence type="ECO:0000259" key="5">
    <source>
        <dbReference type="Pfam" id="PF04542"/>
    </source>
</evidence>
<dbReference type="InterPro" id="IPR014284">
    <property type="entry name" value="RNA_pol_sigma-70_dom"/>
</dbReference>
<evidence type="ECO:0000256" key="1">
    <source>
        <dbReference type="ARBA" id="ARBA00010641"/>
    </source>
</evidence>
<dbReference type="InterPro" id="IPR007627">
    <property type="entry name" value="RNA_pol_sigma70_r2"/>
</dbReference>
<organism evidence="7 8">
    <name type="scientific">Xanthocytophaga agilis</name>
    <dbReference type="NCBI Taxonomy" id="3048010"/>
    <lineage>
        <taxon>Bacteria</taxon>
        <taxon>Pseudomonadati</taxon>
        <taxon>Bacteroidota</taxon>
        <taxon>Cytophagia</taxon>
        <taxon>Cytophagales</taxon>
        <taxon>Rhodocytophagaceae</taxon>
        <taxon>Xanthocytophaga</taxon>
    </lineage>
</organism>
<feature type="domain" description="RNA polymerase sigma factor 70 region 4 type 2" evidence="6">
    <location>
        <begin position="127"/>
        <end position="176"/>
    </location>
</feature>
<feature type="domain" description="RNA polymerase sigma-70 region 2" evidence="5">
    <location>
        <begin position="27"/>
        <end position="93"/>
    </location>
</feature>
<dbReference type="InterPro" id="IPR039425">
    <property type="entry name" value="RNA_pol_sigma-70-like"/>
</dbReference>
<dbReference type="GO" id="GO:0006352">
    <property type="term" value="P:DNA-templated transcription initiation"/>
    <property type="evidence" value="ECO:0007669"/>
    <property type="project" value="InterPro"/>
</dbReference>
<keyword evidence="8" id="KW-1185">Reference proteome</keyword>
<reference evidence="7" key="1">
    <citation type="submission" date="2023-05" db="EMBL/GenBank/DDBJ databases">
        <authorList>
            <person name="Zhang X."/>
        </authorList>
    </citation>
    <scope>NUCLEOTIDE SEQUENCE</scope>
    <source>
        <strain evidence="7">BD1B2-1</strain>
    </source>
</reference>
<dbReference type="InterPro" id="IPR013325">
    <property type="entry name" value="RNA_pol_sigma_r2"/>
</dbReference>
<dbReference type="SUPFAM" id="SSF88659">
    <property type="entry name" value="Sigma3 and sigma4 domains of RNA polymerase sigma factors"/>
    <property type="match status" value="1"/>
</dbReference>
<dbReference type="GO" id="GO:0003677">
    <property type="term" value="F:DNA binding"/>
    <property type="evidence" value="ECO:0007669"/>
    <property type="project" value="InterPro"/>
</dbReference>
<evidence type="ECO:0000256" key="3">
    <source>
        <dbReference type="ARBA" id="ARBA00023082"/>
    </source>
</evidence>
<comment type="similarity">
    <text evidence="1">Belongs to the sigma-70 factor family. ECF subfamily.</text>
</comment>
<comment type="caution">
    <text evidence="7">The sequence shown here is derived from an EMBL/GenBank/DDBJ whole genome shotgun (WGS) entry which is preliminary data.</text>
</comment>
<dbReference type="Gene3D" id="1.10.10.10">
    <property type="entry name" value="Winged helix-like DNA-binding domain superfamily/Winged helix DNA-binding domain"/>
    <property type="match status" value="1"/>
</dbReference>
<keyword evidence="3" id="KW-0731">Sigma factor</keyword>
<dbReference type="InterPro" id="IPR014327">
    <property type="entry name" value="RNA_pol_sigma70_bacteroid"/>
</dbReference>
<dbReference type="AlphaFoldDB" id="A0AAE3RB40"/>
<sequence>MKNTLLYDDKEYVILLKQGSQHAFDCLFKKYAKKVMSFLIKFLRSEEEAKDALHDIFLKIWENRESLNEDLSFNSYLFTIARNQALHILRDKKLHEQKLALVLSNSDEADQSTETSVEYTDLSNHYTQLVDQLPVKRKLIYNLSRKEGMSYFEIADYLNISVKTVEGQMSAALKFLKENLLRLSIFLYFFFSSLYEYSFLQKKEFPSISEVIICSDYSLDQFSRKQKD</sequence>
<keyword evidence="2" id="KW-0805">Transcription regulation</keyword>
<evidence type="ECO:0000259" key="6">
    <source>
        <dbReference type="Pfam" id="PF08281"/>
    </source>
</evidence>
<dbReference type="Gene3D" id="1.10.1740.10">
    <property type="match status" value="1"/>
</dbReference>
<dbReference type="NCBIfam" id="TIGR02985">
    <property type="entry name" value="Sig70_bacteroi1"/>
    <property type="match status" value="1"/>
</dbReference>
<evidence type="ECO:0000256" key="4">
    <source>
        <dbReference type="ARBA" id="ARBA00023163"/>
    </source>
</evidence>
<dbReference type="GO" id="GO:0016987">
    <property type="term" value="F:sigma factor activity"/>
    <property type="evidence" value="ECO:0007669"/>
    <property type="project" value="UniProtKB-KW"/>
</dbReference>
<dbReference type="InterPro" id="IPR036388">
    <property type="entry name" value="WH-like_DNA-bd_sf"/>
</dbReference>
<name>A0AAE3RB40_9BACT</name>
<dbReference type="InterPro" id="IPR013249">
    <property type="entry name" value="RNA_pol_sigma70_r4_t2"/>
</dbReference>
<dbReference type="Pfam" id="PF08281">
    <property type="entry name" value="Sigma70_r4_2"/>
    <property type="match status" value="1"/>
</dbReference>
<accession>A0AAE3RB40</accession>
<gene>
    <name evidence="7" type="ORF">QNI22_29735</name>
</gene>
<dbReference type="Proteomes" id="UP001232063">
    <property type="component" value="Unassembled WGS sequence"/>
</dbReference>
<dbReference type="NCBIfam" id="TIGR02937">
    <property type="entry name" value="sigma70-ECF"/>
    <property type="match status" value="1"/>
</dbReference>
<evidence type="ECO:0000256" key="2">
    <source>
        <dbReference type="ARBA" id="ARBA00023015"/>
    </source>
</evidence>
<dbReference type="PANTHER" id="PTHR43133">
    <property type="entry name" value="RNA POLYMERASE ECF-TYPE SIGMA FACTO"/>
    <property type="match status" value="1"/>
</dbReference>
<dbReference type="SUPFAM" id="SSF88946">
    <property type="entry name" value="Sigma2 domain of RNA polymerase sigma factors"/>
    <property type="match status" value="1"/>
</dbReference>
<dbReference type="Pfam" id="PF04542">
    <property type="entry name" value="Sigma70_r2"/>
    <property type="match status" value="1"/>
</dbReference>
<proteinExistence type="inferred from homology"/>
<evidence type="ECO:0000313" key="8">
    <source>
        <dbReference type="Proteomes" id="UP001232063"/>
    </source>
</evidence>
<dbReference type="PANTHER" id="PTHR43133:SF46">
    <property type="entry name" value="RNA POLYMERASE SIGMA-70 FACTOR ECF SUBFAMILY"/>
    <property type="match status" value="1"/>
</dbReference>